<comment type="caution">
    <text evidence="1">The sequence shown here is derived from an EMBL/GenBank/DDBJ whole genome shotgun (WGS) entry which is preliminary data.</text>
</comment>
<keyword evidence="2" id="KW-1185">Reference proteome</keyword>
<name>A0A7K1LAN1_9ACTN</name>
<evidence type="ECO:0000313" key="1">
    <source>
        <dbReference type="EMBL" id="MUN41491.1"/>
    </source>
</evidence>
<proteinExistence type="predicted"/>
<dbReference type="EMBL" id="WOFH01000014">
    <property type="protein sequence ID" value="MUN41491.1"/>
    <property type="molecule type" value="Genomic_DNA"/>
</dbReference>
<reference evidence="1 2" key="1">
    <citation type="submission" date="2019-11" db="EMBL/GenBank/DDBJ databases">
        <authorList>
            <person name="Cao P."/>
        </authorList>
    </citation>
    <scope>NUCLEOTIDE SEQUENCE [LARGE SCALE GENOMIC DNA]</scope>
    <source>
        <strain evidence="1 2">NEAU-AAG5</strain>
    </source>
</reference>
<dbReference type="AlphaFoldDB" id="A0A7K1LAN1"/>
<dbReference type="RefSeq" id="WP_156220660.1">
    <property type="nucleotide sequence ID" value="NZ_WOFH01000014.1"/>
</dbReference>
<gene>
    <name evidence="1" type="ORF">GNZ18_33595</name>
</gene>
<sequence length="118" mass="13050">MTIIPRRNPRPRHGFGFRLVNILTPRTPRTTPTSPKREDATVYGSEVVLRALPGHPQFQGVLDGPAGPMVRLQDGPLVLRIADLPALDLWVAELERARVHLTQHRGRLAAATARSQIA</sequence>
<evidence type="ECO:0000313" key="2">
    <source>
        <dbReference type="Proteomes" id="UP000432015"/>
    </source>
</evidence>
<protein>
    <submittedName>
        <fullName evidence="1">Uncharacterized protein</fullName>
    </submittedName>
</protein>
<organism evidence="1 2">
    <name type="scientific">Actinomadura litoris</name>
    <dbReference type="NCBI Taxonomy" id="2678616"/>
    <lineage>
        <taxon>Bacteria</taxon>
        <taxon>Bacillati</taxon>
        <taxon>Actinomycetota</taxon>
        <taxon>Actinomycetes</taxon>
        <taxon>Streptosporangiales</taxon>
        <taxon>Thermomonosporaceae</taxon>
        <taxon>Actinomadura</taxon>
    </lineage>
</organism>
<dbReference type="Proteomes" id="UP000432015">
    <property type="component" value="Unassembled WGS sequence"/>
</dbReference>
<accession>A0A7K1LAN1</accession>